<proteinExistence type="inferred from homology"/>
<feature type="domain" description="CDT1 Geminin-binding" evidence="4">
    <location>
        <begin position="95"/>
        <end position="229"/>
    </location>
</feature>
<feature type="compositionally biased region" description="Low complexity" evidence="3">
    <location>
        <begin position="452"/>
        <end position="462"/>
    </location>
</feature>
<evidence type="ECO:0000313" key="6">
    <source>
        <dbReference type="Proteomes" id="UP000327085"/>
    </source>
</evidence>
<gene>
    <name evidence="5" type="ORF">ALMOND_2B029421</name>
</gene>
<dbReference type="Gene3D" id="1.10.10.1420">
    <property type="entry name" value="DNA replication factor Cdt1, C-terminal WH domain"/>
    <property type="match status" value="1"/>
</dbReference>
<evidence type="ECO:0000256" key="3">
    <source>
        <dbReference type="SAM" id="MobiDB-lite"/>
    </source>
</evidence>
<dbReference type="Pfam" id="PF08839">
    <property type="entry name" value="CDT1"/>
    <property type="match status" value="1"/>
</dbReference>
<dbReference type="Gramene" id="VVA26011">
    <property type="protein sequence ID" value="VVA26011"/>
    <property type="gene ID" value="Prudul26B029421"/>
</dbReference>
<dbReference type="CDD" id="cd08674">
    <property type="entry name" value="Cdt1_m"/>
    <property type="match status" value="1"/>
</dbReference>
<comment type="similarity">
    <text evidence="1">Belongs to the Cdt1 family.</text>
</comment>
<dbReference type="PANTHER" id="PTHR28637">
    <property type="entry name" value="DNA REPLICATION FACTOR CDT1"/>
    <property type="match status" value="1"/>
</dbReference>
<feature type="region of interest" description="Disordered" evidence="3">
    <location>
        <begin position="62"/>
        <end position="83"/>
    </location>
</feature>
<dbReference type="InParanoid" id="A0A5E4FHB0"/>
<dbReference type="GO" id="GO:0000076">
    <property type="term" value="P:DNA replication checkpoint signaling"/>
    <property type="evidence" value="ECO:0007669"/>
    <property type="project" value="TreeGrafter"/>
</dbReference>
<evidence type="ECO:0000256" key="1">
    <source>
        <dbReference type="ARBA" id="ARBA00008356"/>
    </source>
</evidence>
<feature type="compositionally biased region" description="Polar residues" evidence="3">
    <location>
        <begin position="276"/>
        <end position="289"/>
    </location>
</feature>
<feature type="region of interest" description="Disordered" evidence="3">
    <location>
        <begin position="443"/>
        <end position="472"/>
    </location>
</feature>
<feature type="region of interest" description="Disordered" evidence="3">
    <location>
        <begin position="270"/>
        <end position="289"/>
    </location>
</feature>
<dbReference type="SUPFAM" id="SSF46785">
    <property type="entry name" value="Winged helix' DNA-binding domain"/>
    <property type="match status" value="1"/>
</dbReference>
<evidence type="ECO:0000256" key="2">
    <source>
        <dbReference type="ARBA" id="ARBA00023306"/>
    </source>
</evidence>
<dbReference type="InterPro" id="IPR032054">
    <property type="entry name" value="Cdt1_C"/>
</dbReference>
<dbReference type="GO" id="GO:0070182">
    <property type="term" value="F:DNA polymerase binding"/>
    <property type="evidence" value="ECO:0007669"/>
    <property type="project" value="TreeGrafter"/>
</dbReference>
<accession>A0A5E4FHB0</accession>
<feature type="compositionally biased region" description="Polar residues" evidence="3">
    <location>
        <begin position="1"/>
        <end position="12"/>
    </location>
</feature>
<dbReference type="InterPro" id="IPR045173">
    <property type="entry name" value="Cdt1"/>
</dbReference>
<dbReference type="GO" id="GO:0030174">
    <property type="term" value="P:regulation of DNA-templated DNA replication initiation"/>
    <property type="evidence" value="ECO:0007669"/>
    <property type="project" value="InterPro"/>
</dbReference>
<dbReference type="InterPro" id="IPR014939">
    <property type="entry name" value="CDT1_Gemini-bd-like"/>
</dbReference>
<dbReference type="Pfam" id="PF16679">
    <property type="entry name" value="CDT1_C"/>
    <property type="match status" value="1"/>
</dbReference>
<dbReference type="SMART" id="SM01075">
    <property type="entry name" value="CDT1"/>
    <property type="match status" value="1"/>
</dbReference>
<dbReference type="GO" id="GO:0000278">
    <property type="term" value="P:mitotic cell cycle"/>
    <property type="evidence" value="ECO:0007669"/>
    <property type="project" value="TreeGrafter"/>
</dbReference>
<dbReference type="InterPro" id="IPR038090">
    <property type="entry name" value="Cdt1_C_WH_dom_sf"/>
</dbReference>
<dbReference type="OMA" id="QVRENEM"/>
<protein>
    <submittedName>
        <fullName evidence="5">PREDICTED: CDT1</fullName>
    </submittedName>
</protein>
<evidence type="ECO:0000259" key="4">
    <source>
        <dbReference type="SMART" id="SM01075"/>
    </source>
</evidence>
<dbReference type="InterPro" id="IPR036390">
    <property type="entry name" value="WH_DNA-bd_sf"/>
</dbReference>
<dbReference type="GO" id="GO:0003677">
    <property type="term" value="F:DNA binding"/>
    <property type="evidence" value="ECO:0007669"/>
    <property type="project" value="InterPro"/>
</dbReference>
<feature type="region of interest" description="Disordered" evidence="3">
    <location>
        <begin position="1"/>
        <end position="38"/>
    </location>
</feature>
<feature type="region of interest" description="Disordered" evidence="3">
    <location>
        <begin position="360"/>
        <end position="379"/>
    </location>
</feature>
<dbReference type="EMBL" id="CABIKO010000100">
    <property type="protein sequence ID" value="VVA26011.1"/>
    <property type="molecule type" value="Genomic_DNA"/>
</dbReference>
<keyword evidence="2" id="KW-0131">Cell cycle</keyword>
<dbReference type="PANTHER" id="PTHR28637:SF1">
    <property type="entry name" value="DNA REPLICATION FACTOR CDT1"/>
    <property type="match status" value="1"/>
</dbReference>
<dbReference type="Proteomes" id="UP000327085">
    <property type="component" value="Chromosome 8"/>
</dbReference>
<dbReference type="GO" id="GO:0071163">
    <property type="term" value="P:DNA replication preinitiation complex assembly"/>
    <property type="evidence" value="ECO:0007669"/>
    <property type="project" value="InterPro"/>
</dbReference>
<dbReference type="FunCoup" id="A0A5E4FHB0">
    <property type="interactions" value="379"/>
</dbReference>
<organism evidence="5 6">
    <name type="scientific">Prunus dulcis</name>
    <name type="common">Almond</name>
    <name type="synonym">Amygdalus dulcis</name>
    <dbReference type="NCBI Taxonomy" id="3755"/>
    <lineage>
        <taxon>Eukaryota</taxon>
        <taxon>Viridiplantae</taxon>
        <taxon>Streptophyta</taxon>
        <taxon>Embryophyta</taxon>
        <taxon>Tracheophyta</taxon>
        <taxon>Spermatophyta</taxon>
        <taxon>Magnoliopsida</taxon>
        <taxon>eudicotyledons</taxon>
        <taxon>Gunneridae</taxon>
        <taxon>Pentapetalae</taxon>
        <taxon>rosids</taxon>
        <taxon>fabids</taxon>
        <taxon>Rosales</taxon>
        <taxon>Rosaceae</taxon>
        <taxon>Amygdaloideae</taxon>
        <taxon>Amygdaleae</taxon>
        <taxon>Prunus</taxon>
    </lineage>
</organism>
<name>A0A5E4FHB0_PRUDU</name>
<dbReference type="AlphaFoldDB" id="A0A5E4FHB0"/>
<sequence>MSSSETLKSKTPISEALSPKPQVRENEMLSSKTPEKPQQLRCRARSCNIALSIEQVRRSASKSLFKSNQKQRTDQIDSWPEETQKKTRIRRPVKLPEKYEILGEFFNCLDISIRRLRKKGLKSIFTNICPAIEYLTERRFTYGHLAQLKFVLPEVIEIKKLLVWDERTCRRKPDLHVSMNIVAVENNGMLKSQGGGAIMHLRKAFWNRLADISKSHPEDYEIPEETLPHPFNAAKQHMHSDRVKFPSSSSPGEVEQPAVSTICLRGDEIPDETHPMPSNQSKEDLNSNINHTPKRSLVIETSVELPKNQQPAIAAYLSQSFQMQSSQEVTRTDAQAPNISLPNSNLDAVCFIEESKTASSSYGQAPATPTKKILPIKDDDGLPRTSASITLTPEKLASTPARLMTLTPALRSPKRCYMSPDDDSISSPNKLVKRLPCSRSLKFNTPMKNKMSSPDDISSSSPNKLVRHPPCSRSLKFNTPVKNNMFEEETVVLDDASSDSDVFDVLPEDLLQSLRDKERKAISLAKRRRQMISSLPELFNMIHFLFQSMNYSFMKKEDLVDKIIFSHSDIIDEGEVEEQLKLLLELVPDWISENLAPGRDLLVKINKISNPESIRSRLEDAK</sequence>
<dbReference type="GO" id="GO:0005634">
    <property type="term" value="C:nucleus"/>
    <property type="evidence" value="ECO:0007669"/>
    <property type="project" value="TreeGrafter"/>
</dbReference>
<evidence type="ECO:0000313" key="5">
    <source>
        <dbReference type="EMBL" id="VVA26011.1"/>
    </source>
</evidence>
<reference evidence="6" key="1">
    <citation type="journal article" date="2020" name="Plant J.">
        <title>Transposons played a major role in the diversification between the closely related almond and peach genomes: results from the almond genome sequence.</title>
        <authorList>
            <person name="Alioto T."/>
            <person name="Alexiou K.G."/>
            <person name="Bardil A."/>
            <person name="Barteri F."/>
            <person name="Castanera R."/>
            <person name="Cruz F."/>
            <person name="Dhingra A."/>
            <person name="Duval H."/>
            <person name="Fernandez I Marti A."/>
            <person name="Frias L."/>
            <person name="Galan B."/>
            <person name="Garcia J.L."/>
            <person name="Howad W."/>
            <person name="Gomez-Garrido J."/>
            <person name="Gut M."/>
            <person name="Julca I."/>
            <person name="Morata J."/>
            <person name="Puigdomenech P."/>
            <person name="Ribeca P."/>
            <person name="Rubio Cabetas M.J."/>
            <person name="Vlasova A."/>
            <person name="Wirthensohn M."/>
            <person name="Garcia-Mas J."/>
            <person name="Gabaldon T."/>
            <person name="Casacuberta J.M."/>
            <person name="Arus P."/>
        </authorList>
    </citation>
    <scope>NUCLEOTIDE SEQUENCE [LARGE SCALE GENOMIC DNA]</scope>
    <source>
        <strain evidence="6">cv. Texas</strain>
    </source>
</reference>